<dbReference type="Proteomes" id="UP000466442">
    <property type="component" value="Linkage Group LG12"/>
</dbReference>
<dbReference type="AlphaFoldDB" id="A0A8S9WZB0"/>
<organism evidence="1 2">
    <name type="scientific">Apolygus lucorum</name>
    <name type="common">Small green plant bug</name>
    <name type="synonym">Lygocoris lucorum</name>
    <dbReference type="NCBI Taxonomy" id="248454"/>
    <lineage>
        <taxon>Eukaryota</taxon>
        <taxon>Metazoa</taxon>
        <taxon>Ecdysozoa</taxon>
        <taxon>Arthropoda</taxon>
        <taxon>Hexapoda</taxon>
        <taxon>Insecta</taxon>
        <taxon>Pterygota</taxon>
        <taxon>Neoptera</taxon>
        <taxon>Paraneoptera</taxon>
        <taxon>Hemiptera</taxon>
        <taxon>Heteroptera</taxon>
        <taxon>Panheteroptera</taxon>
        <taxon>Cimicomorpha</taxon>
        <taxon>Miridae</taxon>
        <taxon>Mirini</taxon>
        <taxon>Apolygus</taxon>
    </lineage>
</organism>
<evidence type="ECO:0000313" key="2">
    <source>
        <dbReference type="Proteomes" id="UP000466442"/>
    </source>
</evidence>
<gene>
    <name evidence="1" type="ORF">GE061_004479</name>
</gene>
<reference evidence="1" key="1">
    <citation type="journal article" date="2021" name="Mol. Ecol. Resour.">
        <title>Apolygus lucorum genome provides insights into omnivorousness and mesophyll feeding.</title>
        <authorList>
            <person name="Liu Y."/>
            <person name="Liu H."/>
            <person name="Wang H."/>
            <person name="Huang T."/>
            <person name="Liu B."/>
            <person name="Yang B."/>
            <person name="Yin L."/>
            <person name="Li B."/>
            <person name="Zhang Y."/>
            <person name="Zhang S."/>
            <person name="Jiang F."/>
            <person name="Zhang X."/>
            <person name="Ren Y."/>
            <person name="Wang B."/>
            <person name="Wang S."/>
            <person name="Lu Y."/>
            <person name="Wu K."/>
            <person name="Fan W."/>
            <person name="Wang G."/>
        </authorList>
    </citation>
    <scope>NUCLEOTIDE SEQUENCE</scope>
    <source>
        <strain evidence="1">12Hb</strain>
    </source>
</reference>
<keyword evidence="2" id="KW-1185">Reference proteome</keyword>
<name>A0A8S9WZB0_APOLU</name>
<comment type="caution">
    <text evidence="1">The sequence shown here is derived from an EMBL/GenBank/DDBJ whole genome shotgun (WGS) entry which is preliminary data.</text>
</comment>
<proteinExistence type="predicted"/>
<dbReference type="EMBL" id="WIXP02000012">
    <property type="protein sequence ID" value="KAF6202082.1"/>
    <property type="molecule type" value="Genomic_DNA"/>
</dbReference>
<protein>
    <submittedName>
        <fullName evidence="1">Uncharacterized protein</fullName>
    </submittedName>
</protein>
<accession>A0A8S9WZB0</accession>
<evidence type="ECO:0000313" key="1">
    <source>
        <dbReference type="EMBL" id="KAF6202082.1"/>
    </source>
</evidence>
<sequence length="92" mass="10883">MVRVKDIYQPKSINVTERVVKNRTTSCSRNKNNILLKIRFHIHFSNKLKVFSLRLSRKIQPGPEKFEITISSRVLKLEQHVDITKIPTLRRT</sequence>